<dbReference type="GO" id="GO:0046872">
    <property type="term" value="F:metal ion binding"/>
    <property type="evidence" value="ECO:0007669"/>
    <property type="project" value="UniProtKB-KW"/>
</dbReference>
<keyword evidence="2" id="KW-0645">Protease</keyword>
<sequence length="484" mass="53054">MPALPILLLCLLLSLLTGCAVNPATGDRNFVMMSESQELDLGSRYNQQIQKEFPRYADDRLQAYVQRVGERVARHSHRANLNYIFTVVDSPDINAFALPGGYIYIHRGLMAYLNSEAELAAVLAHEVGHVTARHSVQQQSQSQAWNILGQAVAIGTGVSAAGDLTNVLGGAMVRGYGRDMELQADGLGAQYLARSGYDPQAMIEVVKVLKNQEAFARDEAKRKGQEVPEAGSYHGVFDTHPDNDTRLQQVVGPARALAGGQQEVNREAYLKAIDGMPFGDSADTGIRRGQQFYHVGLDFTLRYPDGWELVNRPDVLIGHPRDEQAFIAMQLAERTPGLTPSELLHQRAGRQRLVMEETFSQDGIVGVTAVVPGNSARRVAVVFKGDQAYLFIAGMKGRASLETEDARFLSVIHSFRALKPEERALAQPPRLHLVQVKAAETVAGIVRASGSAGDQAELENRIRLINNLYPIGEPKAGDWLKVVR</sequence>
<dbReference type="KEGG" id="ptw:TUM18999_56170"/>
<evidence type="ECO:0000256" key="7">
    <source>
        <dbReference type="SAM" id="MobiDB-lite"/>
    </source>
</evidence>
<evidence type="ECO:0000256" key="1">
    <source>
        <dbReference type="ARBA" id="ARBA00001947"/>
    </source>
</evidence>
<dbReference type="PANTHER" id="PTHR22726">
    <property type="entry name" value="METALLOENDOPEPTIDASE OMA1"/>
    <property type="match status" value="1"/>
</dbReference>
<feature type="signal peptide" evidence="8">
    <location>
        <begin position="1"/>
        <end position="20"/>
    </location>
</feature>
<keyword evidence="6" id="KW-0482">Metalloprotease</keyword>
<dbReference type="Pfam" id="PF01435">
    <property type="entry name" value="Peptidase_M48"/>
    <property type="match status" value="1"/>
</dbReference>
<dbReference type="GO" id="GO:0004222">
    <property type="term" value="F:metalloendopeptidase activity"/>
    <property type="evidence" value="ECO:0007669"/>
    <property type="project" value="InterPro"/>
</dbReference>
<keyword evidence="4" id="KW-0378">Hydrolase</keyword>
<evidence type="ECO:0000256" key="6">
    <source>
        <dbReference type="ARBA" id="ARBA00023049"/>
    </source>
</evidence>
<dbReference type="CDD" id="cd07333">
    <property type="entry name" value="M48C_bepA_like"/>
    <property type="match status" value="1"/>
</dbReference>
<dbReference type="Gene3D" id="3.30.2010.10">
    <property type="entry name" value="Metalloproteases ('zincins'), catalytic domain"/>
    <property type="match status" value="1"/>
</dbReference>
<dbReference type="RefSeq" id="WP_173171160.1">
    <property type="nucleotide sequence ID" value="NZ_AP023189.1"/>
</dbReference>
<dbReference type="EMBL" id="AP023189">
    <property type="protein sequence ID" value="BCG27426.1"/>
    <property type="molecule type" value="Genomic_DNA"/>
</dbReference>
<feature type="domain" description="Peptidase M48" evidence="9">
    <location>
        <begin position="61"/>
        <end position="251"/>
    </location>
</feature>
<evidence type="ECO:0000256" key="3">
    <source>
        <dbReference type="ARBA" id="ARBA00022723"/>
    </source>
</evidence>
<dbReference type="Proteomes" id="UP001054892">
    <property type="component" value="Unassembled WGS sequence"/>
</dbReference>
<keyword evidence="8" id="KW-0732">Signal</keyword>
<dbReference type="GO" id="GO:0016020">
    <property type="term" value="C:membrane"/>
    <property type="evidence" value="ECO:0007669"/>
    <property type="project" value="TreeGrafter"/>
</dbReference>
<evidence type="ECO:0000313" key="12">
    <source>
        <dbReference type="Proteomes" id="UP000509383"/>
    </source>
</evidence>
<dbReference type="AlphaFoldDB" id="A0A6J4EDX1"/>
<dbReference type="GO" id="GO:0051603">
    <property type="term" value="P:proteolysis involved in protein catabolic process"/>
    <property type="evidence" value="ECO:0007669"/>
    <property type="project" value="TreeGrafter"/>
</dbReference>
<evidence type="ECO:0000256" key="2">
    <source>
        <dbReference type="ARBA" id="ARBA00022670"/>
    </source>
</evidence>
<keyword evidence="3" id="KW-0479">Metal-binding</keyword>
<evidence type="ECO:0000256" key="8">
    <source>
        <dbReference type="SAM" id="SignalP"/>
    </source>
</evidence>
<organism evidence="10 12">
    <name type="scientific">Pseudomonas tohonis</name>
    <dbReference type="NCBI Taxonomy" id="2725477"/>
    <lineage>
        <taxon>Bacteria</taxon>
        <taxon>Pseudomonadati</taxon>
        <taxon>Pseudomonadota</taxon>
        <taxon>Gammaproteobacteria</taxon>
        <taxon>Pseudomonadales</taxon>
        <taxon>Pseudomonadaceae</taxon>
        <taxon>Pseudomonas</taxon>
    </lineage>
</organism>
<evidence type="ECO:0000259" key="9">
    <source>
        <dbReference type="Pfam" id="PF01435"/>
    </source>
</evidence>
<protein>
    <recommendedName>
        <fullName evidence="9">Peptidase M48 domain-containing protein</fullName>
    </recommendedName>
</protein>
<dbReference type="EMBL" id="BQKM01000005">
    <property type="protein sequence ID" value="GJN52931.1"/>
    <property type="molecule type" value="Genomic_DNA"/>
</dbReference>
<evidence type="ECO:0000256" key="4">
    <source>
        <dbReference type="ARBA" id="ARBA00022801"/>
    </source>
</evidence>
<evidence type="ECO:0000256" key="5">
    <source>
        <dbReference type="ARBA" id="ARBA00022833"/>
    </source>
</evidence>
<reference evidence="10 12" key="1">
    <citation type="submission" date="2020-05" db="EMBL/GenBank/DDBJ databases">
        <title>Characterization of novel class B3 metallo-beta-lactamase from novel Pseudomonas species.</title>
        <authorList>
            <person name="Yamada K."/>
            <person name="Aoki K."/>
            <person name="Ishii Y."/>
        </authorList>
    </citation>
    <scope>NUCLEOTIDE SEQUENCE [LARGE SCALE GENOMIC DNA]</scope>
    <source>
        <strain evidence="10 12">TUM18999</strain>
        <strain evidence="11 13">TUM20286</strain>
    </source>
</reference>
<name>A0A6J4EDX1_9PSED</name>
<feature type="region of interest" description="Disordered" evidence="7">
    <location>
        <begin position="219"/>
        <end position="242"/>
    </location>
</feature>
<dbReference type="Proteomes" id="UP000509383">
    <property type="component" value="Chromosome"/>
</dbReference>
<dbReference type="PANTHER" id="PTHR22726:SF24">
    <property type="entry name" value="M48 FAMILY METALLOPEPTIDASE"/>
    <property type="match status" value="1"/>
</dbReference>
<evidence type="ECO:0000313" key="10">
    <source>
        <dbReference type="EMBL" id="BCG27426.1"/>
    </source>
</evidence>
<dbReference type="InterPro" id="IPR001915">
    <property type="entry name" value="Peptidase_M48"/>
</dbReference>
<keyword evidence="13" id="KW-1185">Reference proteome</keyword>
<gene>
    <name evidence="10" type="ORF">TUM18999_56170</name>
    <name evidence="11" type="ORF">TUM20286_26830</name>
</gene>
<evidence type="ECO:0000313" key="13">
    <source>
        <dbReference type="Proteomes" id="UP001054892"/>
    </source>
</evidence>
<accession>A0A6J4EDX1</accession>
<dbReference type="InterPro" id="IPR051156">
    <property type="entry name" value="Mito/Outer_Membr_Metalloprot"/>
</dbReference>
<feature type="chain" id="PRO_5026754866" description="Peptidase M48 domain-containing protein" evidence="8">
    <location>
        <begin position="21"/>
        <end position="484"/>
    </location>
</feature>
<proteinExistence type="predicted"/>
<keyword evidence="5" id="KW-0862">Zinc</keyword>
<comment type="cofactor">
    <cofactor evidence="1">
        <name>Zn(2+)</name>
        <dbReference type="ChEBI" id="CHEBI:29105"/>
    </cofactor>
</comment>
<evidence type="ECO:0000313" key="11">
    <source>
        <dbReference type="EMBL" id="GJN52931.1"/>
    </source>
</evidence>